<gene>
    <name evidence="2" type="ORF">REJC140_01936</name>
</gene>
<dbReference type="NCBIfam" id="NF041110">
    <property type="entry name" value="HPE1_fam_CxxC"/>
    <property type="match status" value="1"/>
</dbReference>
<keyword evidence="3" id="KW-1185">Reference proteome</keyword>
<feature type="chain" id="PRO_5046373645" evidence="1">
    <location>
        <begin position="19"/>
        <end position="147"/>
    </location>
</feature>
<comment type="caution">
    <text evidence="2">The sequence shown here is derived from an EMBL/GenBank/DDBJ whole genome shotgun (WGS) entry which is preliminary data.</text>
</comment>
<proteinExistence type="predicted"/>
<reference evidence="2 3" key="1">
    <citation type="submission" date="2020-11" db="EMBL/GenBank/DDBJ databases">
        <authorList>
            <person name="Lassalle F."/>
        </authorList>
    </citation>
    <scope>NUCLEOTIDE SEQUENCE [LARGE SCALE GENOMIC DNA]</scope>
    <source>
        <strain evidence="2 3">JC140</strain>
    </source>
</reference>
<feature type="signal peptide" evidence="1">
    <location>
        <begin position="1"/>
        <end position="18"/>
    </location>
</feature>
<evidence type="ECO:0000313" key="3">
    <source>
        <dbReference type="Proteomes" id="UP000606921"/>
    </source>
</evidence>
<dbReference type="EMBL" id="CABFWF030000018">
    <property type="protein sequence ID" value="CAD7053001.1"/>
    <property type="molecule type" value="Genomic_DNA"/>
</dbReference>
<dbReference type="InterPro" id="IPR049748">
    <property type="entry name" value="HPE1-like_N_CxxC"/>
</dbReference>
<sequence length="147" mass="15160">MRFVLTSALILMAGSAAASSILPLAGNGGNGSIVMKTCGDCPPPKTEEEVSGYKVPVLDKGPQRIEIVEIGGEKKLVRTEAWLGGSPVVHISKMQDWMVEGGSMLAGTVGDGVDHALVGAVKTDADGVAPANESSPLDLDALHLRLN</sequence>
<dbReference type="Proteomes" id="UP000606921">
    <property type="component" value="Unassembled WGS sequence"/>
</dbReference>
<organism evidence="2 3">
    <name type="scientific">Pseudorhizobium endolithicum</name>
    <dbReference type="NCBI Taxonomy" id="1191678"/>
    <lineage>
        <taxon>Bacteria</taxon>
        <taxon>Pseudomonadati</taxon>
        <taxon>Pseudomonadota</taxon>
        <taxon>Alphaproteobacteria</taxon>
        <taxon>Hyphomicrobiales</taxon>
        <taxon>Rhizobiaceae</taxon>
        <taxon>Rhizobium/Agrobacterium group</taxon>
        <taxon>Pseudorhizobium</taxon>
    </lineage>
</organism>
<evidence type="ECO:0000256" key="1">
    <source>
        <dbReference type="SAM" id="SignalP"/>
    </source>
</evidence>
<accession>A0ABN7JXB3</accession>
<evidence type="ECO:0000313" key="2">
    <source>
        <dbReference type="EMBL" id="CAD7053001.1"/>
    </source>
</evidence>
<name>A0ABN7JXB3_9HYPH</name>
<dbReference type="RefSeq" id="WP_142593932.1">
    <property type="nucleotide sequence ID" value="NZ_CABFWF030000018.1"/>
</dbReference>
<protein>
    <submittedName>
        <fullName evidence="2">Uncharacterized protein</fullName>
    </submittedName>
</protein>
<keyword evidence="1" id="KW-0732">Signal</keyword>